<protein>
    <submittedName>
        <fullName evidence="2">Septum site-determining protein</fullName>
    </submittedName>
</protein>
<dbReference type="HAMAP" id="MF_00262">
    <property type="entry name" value="MinE"/>
    <property type="match status" value="1"/>
</dbReference>
<name>A0A0W8E7Q7_9ZZZZ</name>
<evidence type="ECO:0000256" key="1">
    <source>
        <dbReference type="ARBA" id="ARBA00008168"/>
    </source>
</evidence>
<reference evidence="2" key="1">
    <citation type="journal article" date="2015" name="Proc. Natl. Acad. Sci. U.S.A.">
        <title>Networks of energetic and metabolic interactions define dynamics in microbial communities.</title>
        <authorList>
            <person name="Embree M."/>
            <person name="Liu J.K."/>
            <person name="Al-Bassam M.M."/>
            <person name="Zengler K."/>
        </authorList>
    </citation>
    <scope>NUCLEOTIDE SEQUENCE</scope>
</reference>
<dbReference type="GO" id="GO:0051301">
    <property type="term" value="P:cell division"/>
    <property type="evidence" value="ECO:0007669"/>
    <property type="project" value="InterPro"/>
</dbReference>
<dbReference type="SUPFAM" id="SSF55229">
    <property type="entry name" value="Cell division protein MinE topological specificity domain"/>
    <property type="match status" value="1"/>
</dbReference>
<comment type="caution">
    <text evidence="2">The sequence shown here is derived from an EMBL/GenBank/DDBJ whole genome shotgun (WGS) entry which is preliminary data.</text>
</comment>
<dbReference type="EMBL" id="LNQE01001848">
    <property type="protein sequence ID" value="KUG04454.1"/>
    <property type="molecule type" value="Genomic_DNA"/>
</dbReference>
<sequence>MLTFIKNVFKQEHNSSRRQANDRLRVVLAHDRAGTSAELMDTIKEEIIQVIAKHIEIVGNPEVNFIREGRHSALDISIPIKGR</sequence>
<accession>A0A0W8E7Q7</accession>
<dbReference type="InterPro" id="IPR036707">
    <property type="entry name" value="MinE_sf"/>
</dbReference>
<dbReference type="NCBIfam" id="TIGR01215">
    <property type="entry name" value="minE"/>
    <property type="match status" value="1"/>
</dbReference>
<organism evidence="2">
    <name type="scientific">hydrocarbon metagenome</name>
    <dbReference type="NCBI Taxonomy" id="938273"/>
    <lineage>
        <taxon>unclassified sequences</taxon>
        <taxon>metagenomes</taxon>
        <taxon>ecological metagenomes</taxon>
    </lineage>
</organism>
<dbReference type="Pfam" id="PF03776">
    <property type="entry name" value="MinE"/>
    <property type="match status" value="1"/>
</dbReference>
<evidence type="ECO:0000313" key="2">
    <source>
        <dbReference type="EMBL" id="KUG04454.1"/>
    </source>
</evidence>
<gene>
    <name evidence="2" type="ORF">ASZ90_018122</name>
</gene>
<dbReference type="Gene3D" id="3.30.1070.10">
    <property type="entry name" value="Cell division topological specificity factor MinE"/>
    <property type="match status" value="1"/>
</dbReference>
<proteinExistence type="inferred from homology"/>
<dbReference type="AlphaFoldDB" id="A0A0W8E7Q7"/>
<comment type="similarity">
    <text evidence="1">Belongs to the MinE family.</text>
</comment>
<dbReference type="InterPro" id="IPR005527">
    <property type="entry name" value="MinE"/>
</dbReference>
<dbReference type="GO" id="GO:0032955">
    <property type="term" value="P:regulation of division septum assembly"/>
    <property type="evidence" value="ECO:0007669"/>
    <property type="project" value="InterPro"/>
</dbReference>